<evidence type="ECO:0000259" key="6">
    <source>
        <dbReference type="Pfam" id="PF16320"/>
    </source>
</evidence>
<dbReference type="CDD" id="cd00387">
    <property type="entry name" value="Ribosomal_L7_L12"/>
    <property type="match status" value="1"/>
</dbReference>
<dbReference type="PANTHER" id="PTHR45987">
    <property type="entry name" value="39S RIBOSOMAL PROTEIN L12"/>
    <property type="match status" value="1"/>
</dbReference>
<dbReference type="SUPFAM" id="SSF48300">
    <property type="entry name" value="Ribosomal protein L7/12, oligomerisation (N-terminal) domain"/>
    <property type="match status" value="1"/>
</dbReference>
<dbReference type="SUPFAM" id="SSF54736">
    <property type="entry name" value="ClpS-like"/>
    <property type="match status" value="1"/>
</dbReference>
<dbReference type="NCBIfam" id="TIGR00855">
    <property type="entry name" value="L12"/>
    <property type="match status" value="1"/>
</dbReference>
<dbReference type="InterPro" id="IPR014719">
    <property type="entry name" value="Ribosomal_bL12_C/ClpS-like"/>
</dbReference>
<organism evidence="7 8">
    <name type="scientific">Candidatus Falkowbacteria bacterium CG10_big_fil_rev_8_21_14_0_10_37_18</name>
    <dbReference type="NCBI Taxonomy" id="1974562"/>
    <lineage>
        <taxon>Bacteria</taxon>
        <taxon>Candidatus Falkowiibacteriota</taxon>
    </lineage>
</organism>
<comment type="function">
    <text evidence="4">Forms part of the ribosomal stalk which helps the ribosome interact with GTP-bound translation factors. Is thus essential for accurate translation.</text>
</comment>
<keyword evidence="2 4" id="KW-0689">Ribosomal protein</keyword>
<dbReference type="GO" id="GO:0003735">
    <property type="term" value="F:structural constituent of ribosome"/>
    <property type="evidence" value="ECO:0007669"/>
    <property type="project" value="InterPro"/>
</dbReference>
<dbReference type="InterPro" id="IPR008932">
    <property type="entry name" value="Ribosomal_bL12_oligo"/>
</dbReference>
<dbReference type="Pfam" id="PF16320">
    <property type="entry name" value="Ribosomal_L12_N"/>
    <property type="match status" value="1"/>
</dbReference>
<dbReference type="HAMAP" id="MF_00368">
    <property type="entry name" value="Ribosomal_bL12"/>
    <property type="match status" value="1"/>
</dbReference>
<evidence type="ECO:0000313" key="7">
    <source>
        <dbReference type="EMBL" id="PIR95886.1"/>
    </source>
</evidence>
<evidence type="ECO:0000259" key="5">
    <source>
        <dbReference type="Pfam" id="PF00542"/>
    </source>
</evidence>
<dbReference type="GO" id="GO:0006412">
    <property type="term" value="P:translation"/>
    <property type="evidence" value="ECO:0007669"/>
    <property type="project" value="UniProtKB-UniRule"/>
</dbReference>
<dbReference type="PANTHER" id="PTHR45987:SF4">
    <property type="entry name" value="LARGE RIBOSOMAL SUBUNIT PROTEIN BL12M"/>
    <property type="match status" value="1"/>
</dbReference>
<dbReference type="Gene3D" id="3.30.1390.10">
    <property type="match status" value="1"/>
</dbReference>
<sequence>MSEEKTEEKKEEVTAVPAKFEKLVGEIEKMSVLDLAELVKILEEKFGVSAAAPAMMMAPAAGAVAVEEKTSFDVEITDSGANKINVIKAVRELTEMGLKEAKDLVDAAPKVLKEGVKKEDAEKMKKRLEEAGAKVTLK</sequence>
<dbReference type="FunFam" id="3.30.1390.10:FF:000001">
    <property type="entry name" value="50S ribosomal protein L7/L12"/>
    <property type="match status" value="1"/>
</dbReference>
<evidence type="ECO:0000256" key="1">
    <source>
        <dbReference type="ARBA" id="ARBA00007197"/>
    </source>
</evidence>
<gene>
    <name evidence="4" type="primary">rplL</name>
    <name evidence="7" type="ORF">COT93_00065</name>
</gene>
<protein>
    <recommendedName>
        <fullName evidence="4">Large ribosomal subunit protein bL12</fullName>
    </recommendedName>
</protein>
<name>A0A2H0V9V8_9BACT</name>
<dbReference type="EMBL" id="PFAL01000001">
    <property type="protein sequence ID" value="PIR95886.1"/>
    <property type="molecule type" value="Genomic_DNA"/>
</dbReference>
<dbReference type="Proteomes" id="UP000229972">
    <property type="component" value="Unassembled WGS sequence"/>
</dbReference>
<dbReference type="GO" id="GO:0003729">
    <property type="term" value="F:mRNA binding"/>
    <property type="evidence" value="ECO:0007669"/>
    <property type="project" value="TreeGrafter"/>
</dbReference>
<proteinExistence type="inferred from homology"/>
<dbReference type="InterPro" id="IPR000206">
    <property type="entry name" value="Ribosomal_bL12"/>
</dbReference>
<accession>A0A2H0V9V8</accession>
<comment type="subunit">
    <text evidence="4">Homodimer. Part of the ribosomal stalk of the 50S ribosomal subunit. Forms a multimeric L10(L12)X complex, where L10 forms an elongated spine to which 2 to 4 L12 dimers bind in a sequential fashion. Binds GTP-bound translation factors.</text>
</comment>
<dbReference type="InterPro" id="IPR013823">
    <property type="entry name" value="Ribosomal_bL12_C"/>
</dbReference>
<feature type="domain" description="Large ribosomal subunit protein bL12 oligomerization" evidence="6">
    <location>
        <begin position="21"/>
        <end position="63"/>
    </location>
</feature>
<comment type="caution">
    <text evidence="7">The sequence shown here is derived from an EMBL/GenBank/DDBJ whole genome shotgun (WGS) entry which is preliminary data.</text>
</comment>
<dbReference type="Pfam" id="PF00542">
    <property type="entry name" value="Ribosomal_L12"/>
    <property type="match status" value="1"/>
</dbReference>
<evidence type="ECO:0000313" key="8">
    <source>
        <dbReference type="Proteomes" id="UP000229972"/>
    </source>
</evidence>
<feature type="domain" description="Large ribosomal subunit protein bL12 C-terminal" evidence="5">
    <location>
        <begin position="72"/>
        <end position="138"/>
    </location>
</feature>
<reference evidence="8" key="1">
    <citation type="submission" date="2017-09" db="EMBL/GenBank/DDBJ databases">
        <title>Depth-based differentiation of microbial function through sediment-hosted aquifers and enrichment of novel symbionts in the deep terrestrial subsurface.</title>
        <authorList>
            <person name="Probst A.J."/>
            <person name="Ladd B."/>
            <person name="Jarett J.K."/>
            <person name="Geller-Mcgrath D.E."/>
            <person name="Sieber C.M.K."/>
            <person name="Emerson J.B."/>
            <person name="Anantharaman K."/>
            <person name="Thomas B.C."/>
            <person name="Malmstrom R."/>
            <person name="Stieglmeier M."/>
            <person name="Klingl A."/>
            <person name="Woyke T."/>
            <person name="Ryan C.M."/>
            <person name="Banfield J.F."/>
        </authorList>
    </citation>
    <scope>NUCLEOTIDE SEQUENCE [LARGE SCALE GENOMIC DNA]</scope>
</reference>
<evidence type="ECO:0000256" key="3">
    <source>
        <dbReference type="ARBA" id="ARBA00023274"/>
    </source>
</evidence>
<evidence type="ECO:0000256" key="2">
    <source>
        <dbReference type="ARBA" id="ARBA00022980"/>
    </source>
</evidence>
<dbReference type="GO" id="GO:0022625">
    <property type="term" value="C:cytosolic large ribosomal subunit"/>
    <property type="evidence" value="ECO:0007669"/>
    <property type="project" value="TreeGrafter"/>
</dbReference>
<dbReference type="InterPro" id="IPR036235">
    <property type="entry name" value="Ribosomal_bL12_oligo_N_sf"/>
</dbReference>
<evidence type="ECO:0000256" key="4">
    <source>
        <dbReference type="HAMAP-Rule" id="MF_00368"/>
    </source>
</evidence>
<dbReference type="Gene3D" id="1.20.5.710">
    <property type="entry name" value="Single helix bin"/>
    <property type="match status" value="1"/>
</dbReference>
<comment type="similarity">
    <text evidence="1 4">Belongs to the bacterial ribosomal protein bL12 family.</text>
</comment>
<dbReference type="AlphaFoldDB" id="A0A2H0V9V8"/>
<keyword evidence="3 4" id="KW-0687">Ribonucleoprotein</keyword>